<dbReference type="InterPro" id="IPR025161">
    <property type="entry name" value="IS402-like_dom"/>
</dbReference>
<reference evidence="2 3" key="1">
    <citation type="submission" date="2021-02" db="EMBL/GenBank/DDBJ databases">
        <title>De Novo genome assembly of isolated myxobacteria.</title>
        <authorList>
            <person name="Stevens D.C."/>
        </authorList>
    </citation>
    <scope>NUCLEOTIDE SEQUENCE [LARGE SCALE GENOMIC DNA]</scope>
    <source>
        <strain evidence="3">SCPEA02</strain>
    </source>
</reference>
<keyword evidence="3" id="KW-1185">Reference proteome</keyword>
<name>A0ABX7P3Y0_9BACT</name>
<organism evidence="2 3">
    <name type="scientific">Pyxidicoccus parkwayensis</name>
    <dbReference type="NCBI Taxonomy" id="2813578"/>
    <lineage>
        <taxon>Bacteria</taxon>
        <taxon>Pseudomonadati</taxon>
        <taxon>Myxococcota</taxon>
        <taxon>Myxococcia</taxon>
        <taxon>Myxococcales</taxon>
        <taxon>Cystobacterineae</taxon>
        <taxon>Myxococcaceae</taxon>
        <taxon>Pyxidicoccus</taxon>
    </lineage>
</organism>
<evidence type="ECO:0000259" key="1">
    <source>
        <dbReference type="Pfam" id="PF13340"/>
    </source>
</evidence>
<gene>
    <name evidence="2" type="ORF">JY651_09785</name>
</gene>
<dbReference type="PANTHER" id="PTHR46637:SF1">
    <property type="entry name" value="BLL5188 PROTEIN"/>
    <property type="match status" value="1"/>
</dbReference>
<protein>
    <submittedName>
        <fullName evidence="2">Transposase</fullName>
    </submittedName>
</protein>
<accession>A0ABX7P3Y0</accession>
<feature type="domain" description="Insertion element IS402-like" evidence="1">
    <location>
        <begin position="19"/>
        <end position="74"/>
    </location>
</feature>
<dbReference type="EMBL" id="CP071090">
    <property type="protein sequence ID" value="QSQ25192.1"/>
    <property type="molecule type" value="Genomic_DNA"/>
</dbReference>
<evidence type="ECO:0000313" key="3">
    <source>
        <dbReference type="Proteomes" id="UP000662747"/>
    </source>
</evidence>
<dbReference type="InterPro" id="IPR052909">
    <property type="entry name" value="Transposase_6_like"/>
</dbReference>
<dbReference type="Pfam" id="PF13340">
    <property type="entry name" value="DUF4096"/>
    <property type="match status" value="1"/>
</dbReference>
<sequence length="84" mass="9658">MQAAVVVHTFVGMRRDLVPDALWERVAPLLPRRRRHRKGGRPWADDRAALQGILFVLKTGLAWEDLPAEVFGVGEVRSWRRSEE</sequence>
<proteinExistence type="predicted"/>
<evidence type="ECO:0000313" key="2">
    <source>
        <dbReference type="EMBL" id="QSQ25192.1"/>
    </source>
</evidence>
<dbReference type="Proteomes" id="UP000662747">
    <property type="component" value="Chromosome"/>
</dbReference>
<dbReference type="PANTHER" id="PTHR46637">
    <property type="entry name" value="TIS1421-TRANSPOSASE PROTEIN A"/>
    <property type="match status" value="1"/>
</dbReference>